<dbReference type="AlphaFoldDB" id="A0AB39IU36"/>
<sequence>MYFSIDSAAADAGVTHALFLVVRGLIVSPSKPEFLKRCENSVSECIPEDIGRYNFGMRKILTITTEQNNFKTAGEKLRDNFSTRGFRSINNIIDSYNEVAFYYGLGIGGHDISHVRTSDCVEIKISSGEERITPLFQDKAKTIKSGELIYGTEDRVMAWIGSKDVDSDYFKITEKTTDCLFVIIGHEYVSANDLYTVSNKIRRNIVDASYELHSHEFDVQEFYYNARSS</sequence>
<evidence type="ECO:0000313" key="2">
    <source>
        <dbReference type="EMBL" id="MBP2858791.1"/>
    </source>
</evidence>
<name>A0AB39IU36_9GAMM</name>
<reference evidence="2 4" key="1">
    <citation type="submission" date="2021-04" db="EMBL/GenBank/DDBJ databases">
        <title>Genomic and host-range diversity within the Dickeya zeae complex, identification of D. zeae and D. oryzae members, proposal of two novel subspecies D. zeae subsp. zeae subsp. nov. and D. zeae subsp. dombae subsp. nov.</title>
        <authorList>
            <person name="Van Gijsegem F."/>
            <person name="Hugouvieux-Cotte-Pattat N."/>
        </authorList>
    </citation>
    <scope>NUCLEOTIDE SEQUENCE [LARGE SCALE GENOMIC DNA]</scope>
    <source>
        <strain evidence="2 4">FVG03</strain>
    </source>
</reference>
<dbReference type="EMBL" id="CP162670">
    <property type="protein sequence ID" value="XDL26038.1"/>
    <property type="molecule type" value="Genomic_DNA"/>
</dbReference>
<dbReference type="Proteomes" id="UP000810130">
    <property type="component" value="Unassembled WGS sequence"/>
</dbReference>
<dbReference type="InterPro" id="IPR005146">
    <property type="entry name" value="B3/B4_tRNA-bd"/>
</dbReference>
<reference evidence="3" key="2">
    <citation type="submission" date="2024-07" db="EMBL/GenBank/DDBJ databases">
        <authorList>
            <person name="Pedron J."/>
        </authorList>
    </citation>
    <scope>NUCLEOTIDE SEQUENCE</scope>
    <source>
        <strain evidence="3">A003-S1-M15</strain>
    </source>
</reference>
<evidence type="ECO:0000313" key="4">
    <source>
        <dbReference type="Proteomes" id="UP000810130"/>
    </source>
</evidence>
<keyword evidence="4" id="KW-1185">Reference proteome</keyword>
<feature type="domain" description="B3/B4 tRNA-binding" evidence="1">
    <location>
        <begin position="64"/>
        <end position="184"/>
    </location>
</feature>
<dbReference type="GeneID" id="302581518"/>
<accession>A0AB39IU36</accession>
<dbReference type="Pfam" id="PF03483">
    <property type="entry name" value="B3_4"/>
    <property type="match status" value="1"/>
</dbReference>
<dbReference type="RefSeq" id="WP_016943653.1">
    <property type="nucleotide sequence ID" value="NZ_CM001972.1"/>
</dbReference>
<protein>
    <submittedName>
        <fullName evidence="3">Phenylalanine--tRNA ligase beta subunit-related protein</fullName>
    </submittedName>
</protein>
<dbReference type="PANTHER" id="PTHR39209">
    <property type="match status" value="1"/>
</dbReference>
<dbReference type="EMBL" id="JAGJWX010000021">
    <property type="protein sequence ID" value="MBP2858791.1"/>
    <property type="molecule type" value="Genomic_DNA"/>
</dbReference>
<dbReference type="InterPro" id="IPR020825">
    <property type="entry name" value="Phe-tRNA_synthase-like_B3/B4"/>
</dbReference>
<keyword evidence="3" id="KW-0436">Ligase</keyword>
<dbReference type="Gene3D" id="3.50.40.10">
    <property type="entry name" value="Phenylalanyl-trna Synthetase, Chain B, domain 3"/>
    <property type="match status" value="1"/>
</dbReference>
<dbReference type="PANTHER" id="PTHR39209:SF2">
    <property type="entry name" value="CYTOPLASMIC PROTEIN"/>
    <property type="match status" value="1"/>
</dbReference>
<dbReference type="GO" id="GO:0003723">
    <property type="term" value="F:RNA binding"/>
    <property type="evidence" value="ECO:0007669"/>
    <property type="project" value="InterPro"/>
</dbReference>
<gene>
    <name evidence="2" type="ORF">J8657_14390</name>
    <name evidence="3" type="ORF">LF929_007555</name>
</gene>
<proteinExistence type="predicted"/>
<organism evidence="3">
    <name type="scientific">Dickeya oryzae</name>
    <dbReference type="NCBI Taxonomy" id="1240404"/>
    <lineage>
        <taxon>Bacteria</taxon>
        <taxon>Pseudomonadati</taxon>
        <taxon>Pseudomonadota</taxon>
        <taxon>Gammaproteobacteria</taxon>
        <taxon>Enterobacterales</taxon>
        <taxon>Pectobacteriaceae</taxon>
        <taxon>Dickeya</taxon>
    </lineage>
</organism>
<dbReference type="SUPFAM" id="SSF56037">
    <property type="entry name" value="PheT/TilS domain"/>
    <property type="match status" value="1"/>
</dbReference>
<dbReference type="GO" id="GO:0004826">
    <property type="term" value="F:phenylalanine-tRNA ligase activity"/>
    <property type="evidence" value="ECO:0007669"/>
    <property type="project" value="InterPro"/>
</dbReference>
<evidence type="ECO:0000259" key="1">
    <source>
        <dbReference type="Pfam" id="PF03483"/>
    </source>
</evidence>
<evidence type="ECO:0000313" key="3">
    <source>
        <dbReference type="EMBL" id="XDL26038.1"/>
    </source>
</evidence>